<dbReference type="PANTHER" id="PTHR22957">
    <property type="entry name" value="TBC1 DOMAIN FAMILY MEMBER GTPASE-ACTIVATING PROTEIN"/>
    <property type="match status" value="1"/>
</dbReference>
<sequence>MSEIGAVMLHVMMQGAEHAEADAFWCFNALMAEVKIRFLLDPGRRTADLQALLGTKCPSLLSKYDPELAKHFEECDLEPGVVALRWYMLLLAGAAAVPDVIRWWDAFFADARRFELCDYACVALVMEHREELLRTRNVVTLAEILQFVPLEKGNFEPMVRKAWAICALQWRVQSPPYPPLSTAVAVQEMAGAFFTGLFKNF</sequence>
<protein>
    <recommendedName>
        <fullName evidence="1">Rab-GAP TBC domain-containing protein</fullName>
    </recommendedName>
</protein>
<gene>
    <name evidence="2" type="ORF">PGLA1383_LOCUS57465</name>
</gene>
<dbReference type="OrthoDB" id="27140at2759"/>
<dbReference type="PROSITE" id="PS50086">
    <property type="entry name" value="TBC_RABGAP"/>
    <property type="match status" value="1"/>
</dbReference>
<dbReference type="AlphaFoldDB" id="A0A813HVV0"/>
<dbReference type="SUPFAM" id="SSF47923">
    <property type="entry name" value="Ypt/Rab-GAP domain of gyp1p"/>
    <property type="match status" value="2"/>
</dbReference>
<reference evidence="2" key="1">
    <citation type="submission" date="2021-02" db="EMBL/GenBank/DDBJ databases">
        <authorList>
            <person name="Dougan E. K."/>
            <person name="Rhodes N."/>
            <person name="Thang M."/>
            <person name="Chan C."/>
        </authorList>
    </citation>
    <scope>NUCLEOTIDE SEQUENCE</scope>
</reference>
<dbReference type="GO" id="GO:0005096">
    <property type="term" value="F:GTPase activator activity"/>
    <property type="evidence" value="ECO:0007669"/>
    <property type="project" value="TreeGrafter"/>
</dbReference>
<organism evidence="2 3">
    <name type="scientific">Polarella glacialis</name>
    <name type="common">Dinoflagellate</name>
    <dbReference type="NCBI Taxonomy" id="89957"/>
    <lineage>
        <taxon>Eukaryota</taxon>
        <taxon>Sar</taxon>
        <taxon>Alveolata</taxon>
        <taxon>Dinophyceae</taxon>
        <taxon>Suessiales</taxon>
        <taxon>Suessiaceae</taxon>
        <taxon>Polarella</taxon>
    </lineage>
</organism>
<dbReference type="Pfam" id="PF00566">
    <property type="entry name" value="RabGAP-TBC"/>
    <property type="match status" value="1"/>
</dbReference>
<dbReference type="EMBL" id="CAJNNV010033263">
    <property type="protein sequence ID" value="CAE8643088.1"/>
    <property type="molecule type" value="Genomic_DNA"/>
</dbReference>
<dbReference type="OMA" id="AICALQW"/>
<keyword evidence="3" id="KW-1185">Reference proteome</keyword>
<proteinExistence type="predicted"/>
<comment type="caution">
    <text evidence="2">The sequence shown here is derived from an EMBL/GenBank/DDBJ whole genome shotgun (WGS) entry which is preliminary data.</text>
</comment>
<accession>A0A813HVV0</accession>
<dbReference type="InterPro" id="IPR000195">
    <property type="entry name" value="Rab-GAP-TBC_dom"/>
</dbReference>
<evidence type="ECO:0000259" key="1">
    <source>
        <dbReference type="PROSITE" id="PS50086"/>
    </source>
</evidence>
<evidence type="ECO:0000313" key="2">
    <source>
        <dbReference type="EMBL" id="CAE8643088.1"/>
    </source>
</evidence>
<evidence type="ECO:0000313" key="3">
    <source>
        <dbReference type="Proteomes" id="UP000654075"/>
    </source>
</evidence>
<dbReference type="Proteomes" id="UP000654075">
    <property type="component" value="Unassembled WGS sequence"/>
</dbReference>
<dbReference type="InterPro" id="IPR035969">
    <property type="entry name" value="Rab-GAP_TBC_sf"/>
</dbReference>
<feature type="domain" description="Rab-GAP TBC" evidence="1">
    <location>
        <begin position="1"/>
        <end position="111"/>
    </location>
</feature>
<name>A0A813HVV0_POLGL</name>
<dbReference type="Gene3D" id="1.10.472.80">
    <property type="entry name" value="Ypt/Rab-GAP domain of gyp1p, domain 3"/>
    <property type="match status" value="1"/>
</dbReference>